<dbReference type="InterPro" id="IPR036047">
    <property type="entry name" value="F-box-like_dom_sf"/>
</dbReference>
<proteinExistence type="predicted"/>
<evidence type="ECO:0000313" key="3">
    <source>
        <dbReference type="Proteomes" id="UP001367676"/>
    </source>
</evidence>
<accession>A0AAN9U2P1</accession>
<dbReference type="PROSITE" id="PS50181">
    <property type="entry name" value="FBOX"/>
    <property type="match status" value="1"/>
</dbReference>
<sequence length="672" mass="78557">METVVLGTTYELLLNLPDDIFGKVFAHLPVEDWKSIRLTCRRFYEVCHTADIEKNEQIAFYGNLNTKRAILSLCDHERKVWNIRLNGVKLRDSMLPFFINRGDRIHSLILDNCVLKNGLLRDIIENCPNLRSFAFINTVPKFPSYVLFGSSDQMYKFDIFFDLASLRNDGIVCSKVTSFTLILPKPPQGRLSYALSNKTFLHIFYVFPNIKELIVRVFIDRHFDESSSVVSDTLSDEVFSFSCVYYQMMKMCDQLEKLMLHFQYPSTQSYLSIETLNKICSIEMKNLKELSLNLIRPDLGNASIVNIFSFENLTSLDCTVKFLSADNILLILNNAWKLRYLVIRTDAAKHNSLPIHKKCFEALVKSKLVIFDLYHAISRDEFMIVFAGFEKASLEKCLLPNRSLKKSKMILANFHTLSVFLSYFTSLETRLIQEVDRRVLRTVSKNQTQLRSLILCHRDWSNFEGLFRIDDSMDSLTLSFDNLTHLCALDFDSLDSELFVNLLSRFRLPKLKSLYIQMNLGSKMNDLVKLLWKSLKKFTRLEYLTVILNNQITFDQWVPSIEALPKLRHFLIRDRRVNVDYDSDTEEIGNPEPHEKSKCRQLFDLHLSLRTVIIHHFKRKIAKSCRYFKDITKDKVYFDEVTDIDAELEGLPYSYYDFVSHSVPMYLYEDSE</sequence>
<dbReference type="Pfam" id="PF00646">
    <property type="entry name" value="F-box"/>
    <property type="match status" value="1"/>
</dbReference>
<gene>
    <name evidence="2" type="ORF">V9T40_006015</name>
</gene>
<evidence type="ECO:0000259" key="1">
    <source>
        <dbReference type="PROSITE" id="PS50181"/>
    </source>
</evidence>
<dbReference type="InterPro" id="IPR001810">
    <property type="entry name" value="F-box_dom"/>
</dbReference>
<dbReference type="AlphaFoldDB" id="A0AAN9U2P1"/>
<dbReference type="EMBL" id="JBBCAQ010000003">
    <property type="protein sequence ID" value="KAK7604829.1"/>
    <property type="molecule type" value="Genomic_DNA"/>
</dbReference>
<dbReference type="Gene3D" id="1.20.1280.50">
    <property type="match status" value="1"/>
</dbReference>
<name>A0AAN9U2P1_9HEMI</name>
<dbReference type="InterPro" id="IPR032675">
    <property type="entry name" value="LRR_dom_sf"/>
</dbReference>
<dbReference type="Gene3D" id="3.80.10.10">
    <property type="entry name" value="Ribonuclease Inhibitor"/>
    <property type="match status" value="2"/>
</dbReference>
<evidence type="ECO:0000313" key="2">
    <source>
        <dbReference type="EMBL" id="KAK7604829.1"/>
    </source>
</evidence>
<protein>
    <recommendedName>
        <fullName evidence="1">F-box domain-containing protein</fullName>
    </recommendedName>
</protein>
<organism evidence="2 3">
    <name type="scientific">Parthenolecanium corni</name>
    <dbReference type="NCBI Taxonomy" id="536013"/>
    <lineage>
        <taxon>Eukaryota</taxon>
        <taxon>Metazoa</taxon>
        <taxon>Ecdysozoa</taxon>
        <taxon>Arthropoda</taxon>
        <taxon>Hexapoda</taxon>
        <taxon>Insecta</taxon>
        <taxon>Pterygota</taxon>
        <taxon>Neoptera</taxon>
        <taxon>Paraneoptera</taxon>
        <taxon>Hemiptera</taxon>
        <taxon>Sternorrhyncha</taxon>
        <taxon>Coccoidea</taxon>
        <taxon>Coccidae</taxon>
        <taxon>Parthenolecanium</taxon>
    </lineage>
</organism>
<reference evidence="2 3" key="1">
    <citation type="submission" date="2024-03" db="EMBL/GenBank/DDBJ databases">
        <title>Adaptation during the transition from Ophiocordyceps entomopathogen to insect associate is accompanied by gene loss and intensified selection.</title>
        <authorList>
            <person name="Ward C.M."/>
            <person name="Onetto C.A."/>
            <person name="Borneman A.R."/>
        </authorList>
    </citation>
    <scope>NUCLEOTIDE SEQUENCE [LARGE SCALE GENOMIC DNA]</scope>
    <source>
        <strain evidence="2">AWRI1</strain>
        <tissue evidence="2">Single Adult Female</tissue>
    </source>
</reference>
<comment type="caution">
    <text evidence="2">The sequence shown here is derived from an EMBL/GenBank/DDBJ whole genome shotgun (WGS) entry which is preliminary data.</text>
</comment>
<dbReference type="SUPFAM" id="SSF81383">
    <property type="entry name" value="F-box domain"/>
    <property type="match status" value="1"/>
</dbReference>
<dbReference type="SUPFAM" id="SSF52047">
    <property type="entry name" value="RNI-like"/>
    <property type="match status" value="1"/>
</dbReference>
<dbReference type="SMART" id="SM00256">
    <property type="entry name" value="FBOX"/>
    <property type="match status" value="1"/>
</dbReference>
<feature type="domain" description="F-box" evidence="1">
    <location>
        <begin position="10"/>
        <end position="46"/>
    </location>
</feature>
<keyword evidence="3" id="KW-1185">Reference proteome</keyword>
<dbReference type="Proteomes" id="UP001367676">
    <property type="component" value="Unassembled WGS sequence"/>
</dbReference>